<protein>
    <submittedName>
        <fullName evidence="1">Uncharacterized protein</fullName>
    </submittedName>
</protein>
<accession>A0A7Z7JJ37</accession>
<sequence>MEMDAKVFEDRIYSMAEVATIMAYGMSPEALSSWPWVDLPDYVVAEARDRVALPDSGPFEQEELESVLRRRRGLRMEWGVVVAEVVASLESEGSSVVEVAAYLNEDPYLELPHLGCGGQSAGIYLSDLVCAALEGNPDRAIFDAGLSWADNDETGQAFSMIGFSEPGEELNFSELGRRLGRWLLGSNVPALVAACQQPEFLASLEDDLSLPITRTVVC</sequence>
<evidence type="ECO:0000313" key="1">
    <source>
        <dbReference type="EMBL" id="SPC25872.1"/>
    </source>
</evidence>
<comment type="caution">
    <text evidence="1">The sequence shown here is derived from an EMBL/GenBank/DDBJ whole genome shotgun (WGS) entry which is preliminary data.</text>
</comment>
<dbReference type="AlphaFoldDB" id="A0A7Z7JJ37"/>
<evidence type="ECO:0000313" key="2">
    <source>
        <dbReference type="Proteomes" id="UP000257139"/>
    </source>
</evidence>
<proteinExistence type="predicted"/>
<name>A0A7Z7JJ37_9BURK</name>
<dbReference type="EMBL" id="OGUU01000049">
    <property type="protein sequence ID" value="SPC25872.1"/>
    <property type="molecule type" value="Genomic_DNA"/>
</dbReference>
<reference evidence="1 2" key="1">
    <citation type="submission" date="2018-01" db="EMBL/GenBank/DDBJ databases">
        <authorList>
            <person name="Clerissi C."/>
        </authorList>
    </citation>
    <scope>NUCLEOTIDE SEQUENCE [LARGE SCALE GENOMIC DNA]</scope>
    <source>
        <strain evidence="1">Cupriavidus taiwanensis STM 6021</strain>
    </source>
</reference>
<dbReference type="Proteomes" id="UP000257139">
    <property type="component" value="Unassembled WGS sequence"/>
</dbReference>
<organism evidence="1 2">
    <name type="scientific">Cupriavidus taiwanensis</name>
    <dbReference type="NCBI Taxonomy" id="164546"/>
    <lineage>
        <taxon>Bacteria</taxon>
        <taxon>Pseudomonadati</taxon>
        <taxon>Pseudomonadota</taxon>
        <taxon>Betaproteobacteria</taxon>
        <taxon>Burkholderiales</taxon>
        <taxon>Burkholderiaceae</taxon>
        <taxon>Cupriavidus</taxon>
    </lineage>
</organism>
<gene>
    <name evidence="1" type="ORF">CBM2594_U20059</name>
</gene>